<proteinExistence type="predicted"/>
<dbReference type="InterPro" id="IPR010359">
    <property type="entry name" value="IrrE_HExxH"/>
</dbReference>
<sequence length="132" mass="14883">MDELVTAYQLKTGRTLSMIERDVEPGQPSGLYEQYLLEDRIYFPRTTSPAHQALVVCHELAHLLLGHTPRSHGPIDSNVVRRVLGRDHYAAPAEREAELFGTLLFHELNLEPRAGAEERVAPALTHREGRHA</sequence>
<dbReference type="Proteomes" id="UP001198565">
    <property type="component" value="Unassembled WGS sequence"/>
</dbReference>
<dbReference type="Gene3D" id="1.10.10.2910">
    <property type="match status" value="1"/>
</dbReference>
<gene>
    <name evidence="2" type="ORF">K7472_20850</name>
</gene>
<comment type="caution">
    <text evidence="2">The sequence shown here is derived from an EMBL/GenBank/DDBJ whole genome shotgun (WGS) entry which is preliminary data.</text>
</comment>
<reference evidence="2 3" key="1">
    <citation type="submission" date="2021-08" db="EMBL/GenBank/DDBJ databases">
        <title>Streptomyces sp. PTM05 isolated from lichen.</title>
        <authorList>
            <person name="Somphong A."/>
            <person name="Phongsopitanun W."/>
            <person name="Tanasupawat S."/>
        </authorList>
    </citation>
    <scope>NUCLEOTIDE SEQUENCE [LARGE SCALE GENOMIC DNA]</scope>
    <source>
        <strain evidence="2 3">Ptm05</strain>
    </source>
</reference>
<organism evidence="2 3">
    <name type="scientific">Streptantibioticus parmotrematis</name>
    <dbReference type="NCBI Taxonomy" id="2873249"/>
    <lineage>
        <taxon>Bacteria</taxon>
        <taxon>Bacillati</taxon>
        <taxon>Actinomycetota</taxon>
        <taxon>Actinomycetes</taxon>
        <taxon>Kitasatosporales</taxon>
        <taxon>Streptomycetaceae</taxon>
        <taxon>Streptantibioticus</taxon>
    </lineage>
</organism>
<accession>A0ABS7QVP9</accession>
<dbReference type="EMBL" id="JAINVZ010000015">
    <property type="protein sequence ID" value="MBY8887270.1"/>
    <property type="molecule type" value="Genomic_DNA"/>
</dbReference>
<name>A0ABS7QVP9_9ACTN</name>
<dbReference type="Pfam" id="PF06114">
    <property type="entry name" value="Peptidase_M78"/>
    <property type="match status" value="1"/>
</dbReference>
<evidence type="ECO:0000313" key="3">
    <source>
        <dbReference type="Proteomes" id="UP001198565"/>
    </source>
</evidence>
<protein>
    <submittedName>
        <fullName evidence="2">ImmA/IrrE family metallo-endopeptidase</fullName>
    </submittedName>
</protein>
<evidence type="ECO:0000259" key="1">
    <source>
        <dbReference type="Pfam" id="PF06114"/>
    </source>
</evidence>
<keyword evidence="3" id="KW-1185">Reference proteome</keyword>
<evidence type="ECO:0000313" key="2">
    <source>
        <dbReference type="EMBL" id="MBY8887270.1"/>
    </source>
</evidence>
<feature type="domain" description="IrrE N-terminal-like" evidence="1">
    <location>
        <begin position="36"/>
        <end position="100"/>
    </location>
</feature>